<dbReference type="Gene3D" id="1.10.150.240">
    <property type="entry name" value="Putative phosphatase, domain 2"/>
    <property type="match status" value="1"/>
</dbReference>
<dbReference type="GO" id="GO:0005829">
    <property type="term" value="C:cytosol"/>
    <property type="evidence" value="ECO:0007669"/>
    <property type="project" value="TreeGrafter"/>
</dbReference>
<dbReference type="AlphaFoldDB" id="A0A1F6C0W3"/>
<dbReference type="SUPFAM" id="SSF56784">
    <property type="entry name" value="HAD-like"/>
    <property type="match status" value="1"/>
</dbReference>
<dbReference type="InterPro" id="IPR023214">
    <property type="entry name" value="HAD_sf"/>
</dbReference>
<comment type="caution">
    <text evidence="1">The sequence shown here is derived from an EMBL/GenBank/DDBJ whole genome shotgun (WGS) entry which is preliminary data.</text>
</comment>
<reference evidence="1 2" key="1">
    <citation type="journal article" date="2016" name="Nat. Commun.">
        <title>Thousands of microbial genomes shed light on interconnected biogeochemical processes in an aquifer system.</title>
        <authorList>
            <person name="Anantharaman K."/>
            <person name="Brown C.T."/>
            <person name="Hug L.A."/>
            <person name="Sharon I."/>
            <person name="Castelle C.J."/>
            <person name="Probst A.J."/>
            <person name="Thomas B.C."/>
            <person name="Singh A."/>
            <person name="Wilkins M.J."/>
            <person name="Karaoz U."/>
            <person name="Brodie E.L."/>
            <person name="Williams K.H."/>
            <person name="Hubbard S.S."/>
            <person name="Banfield J.F."/>
        </authorList>
    </citation>
    <scope>NUCLEOTIDE SEQUENCE [LARGE SCALE GENOMIC DNA]</scope>
</reference>
<proteinExistence type="predicted"/>
<dbReference type="GO" id="GO:0008967">
    <property type="term" value="F:phosphoglycolate phosphatase activity"/>
    <property type="evidence" value="ECO:0007669"/>
    <property type="project" value="TreeGrafter"/>
</dbReference>
<dbReference type="STRING" id="1798473.A3G50_02550"/>
<name>A0A1F6C0W3_9BACT</name>
<dbReference type="InterPro" id="IPR041492">
    <property type="entry name" value="HAD_2"/>
</dbReference>
<dbReference type="InterPro" id="IPR036412">
    <property type="entry name" value="HAD-like_sf"/>
</dbReference>
<dbReference type="PANTHER" id="PTHR43434:SF1">
    <property type="entry name" value="PHOSPHOGLYCOLATE PHOSPHATASE"/>
    <property type="match status" value="1"/>
</dbReference>
<sequence>MKSYRLLFLDFDGVISDSVNICMEEINRLREKFPSIPEVRTREDMTNVYSVELRHSLYPFGLNDEETREFFDWHSKAMNQRATEVEPFHEVVRALAFCSLPKVVITSSYSEAVYTILRKCEEFHEHFIQSVYGKEQHKTKTEKIRSALELFRVDMTEALYIGDLASDVLYCKDVPVDIACVGYGYHPASYLRKFSPEYIIETVKDFAEFLQNFSPKPQP</sequence>
<dbReference type="InterPro" id="IPR050155">
    <property type="entry name" value="HAD-like_hydrolase_sf"/>
</dbReference>
<dbReference type="InterPro" id="IPR023198">
    <property type="entry name" value="PGP-like_dom2"/>
</dbReference>
<evidence type="ECO:0000313" key="1">
    <source>
        <dbReference type="EMBL" id="OGG42800.1"/>
    </source>
</evidence>
<dbReference type="Proteomes" id="UP000176633">
    <property type="component" value="Unassembled WGS sequence"/>
</dbReference>
<gene>
    <name evidence="1" type="ORF">A3G50_02550</name>
</gene>
<dbReference type="GO" id="GO:0006281">
    <property type="term" value="P:DNA repair"/>
    <property type="evidence" value="ECO:0007669"/>
    <property type="project" value="TreeGrafter"/>
</dbReference>
<evidence type="ECO:0008006" key="3">
    <source>
        <dbReference type="Google" id="ProtNLM"/>
    </source>
</evidence>
<accession>A0A1F6C0W3</accession>
<dbReference type="EMBL" id="MFKM01000038">
    <property type="protein sequence ID" value="OGG42800.1"/>
    <property type="molecule type" value="Genomic_DNA"/>
</dbReference>
<protein>
    <recommendedName>
        <fullName evidence="3">Phosphoglycolate phosphatase</fullName>
    </recommendedName>
</protein>
<dbReference type="Gene3D" id="3.40.50.1000">
    <property type="entry name" value="HAD superfamily/HAD-like"/>
    <property type="match status" value="1"/>
</dbReference>
<evidence type="ECO:0000313" key="2">
    <source>
        <dbReference type="Proteomes" id="UP000176633"/>
    </source>
</evidence>
<dbReference type="PANTHER" id="PTHR43434">
    <property type="entry name" value="PHOSPHOGLYCOLATE PHOSPHATASE"/>
    <property type="match status" value="1"/>
</dbReference>
<organism evidence="1 2">
    <name type="scientific">Candidatus Jorgensenbacteria bacterium RIFCSPLOWO2_12_FULL_42_11</name>
    <dbReference type="NCBI Taxonomy" id="1798473"/>
    <lineage>
        <taxon>Bacteria</taxon>
        <taxon>Candidatus Joergenseniibacteriota</taxon>
    </lineage>
</organism>
<dbReference type="Pfam" id="PF13419">
    <property type="entry name" value="HAD_2"/>
    <property type="match status" value="1"/>
</dbReference>